<feature type="domain" description="EF-hand" evidence="2">
    <location>
        <begin position="218"/>
        <end position="253"/>
    </location>
</feature>
<dbReference type="InterPro" id="IPR002048">
    <property type="entry name" value="EF_hand_dom"/>
</dbReference>
<proteinExistence type="predicted"/>
<organism evidence="3 4">
    <name type="scientific">Physcomitrium patens</name>
    <name type="common">Spreading-leaved earth moss</name>
    <name type="synonym">Physcomitrella patens</name>
    <dbReference type="NCBI Taxonomy" id="3218"/>
    <lineage>
        <taxon>Eukaryota</taxon>
        <taxon>Viridiplantae</taxon>
        <taxon>Streptophyta</taxon>
        <taxon>Embryophyta</taxon>
        <taxon>Bryophyta</taxon>
        <taxon>Bryophytina</taxon>
        <taxon>Bryopsida</taxon>
        <taxon>Funariidae</taxon>
        <taxon>Funariales</taxon>
        <taxon>Funariaceae</taxon>
        <taxon>Physcomitrium</taxon>
    </lineage>
</organism>
<dbReference type="SUPFAM" id="SSF47473">
    <property type="entry name" value="EF-hand"/>
    <property type="match status" value="1"/>
</dbReference>
<protein>
    <recommendedName>
        <fullName evidence="2">EF-hand domain-containing protein</fullName>
    </recommendedName>
</protein>
<evidence type="ECO:0000313" key="4">
    <source>
        <dbReference type="Proteomes" id="UP000006727"/>
    </source>
</evidence>
<dbReference type="Gene3D" id="1.10.238.10">
    <property type="entry name" value="EF-hand"/>
    <property type="match status" value="1"/>
</dbReference>
<dbReference type="CDD" id="cd00051">
    <property type="entry name" value="EFh"/>
    <property type="match status" value="1"/>
</dbReference>
<reference evidence="3" key="3">
    <citation type="submission" date="2020-12" db="UniProtKB">
        <authorList>
            <consortium name="EnsemblPlants"/>
        </authorList>
    </citation>
    <scope>IDENTIFICATION</scope>
</reference>
<keyword evidence="4" id="KW-1185">Reference proteome</keyword>
<evidence type="ECO:0000313" key="3">
    <source>
        <dbReference type="EnsemblPlants" id="Pp3c20_9750V3.4"/>
    </source>
</evidence>
<name>A0A7I4C646_PHYPA</name>
<dbReference type="Gramene" id="Pp3c20_9750V3.4">
    <property type="protein sequence ID" value="Pp3c20_9750V3.4"/>
    <property type="gene ID" value="Pp3c20_9750"/>
</dbReference>
<dbReference type="Pfam" id="PF13499">
    <property type="entry name" value="EF-hand_7"/>
    <property type="match status" value="1"/>
</dbReference>
<dbReference type="InterPro" id="IPR011992">
    <property type="entry name" value="EF-hand-dom_pair"/>
</dbReference>
<sequence length="272" mass="29803">MSTEGGLHVLDGSQIRNALPDLQSRNSFSKNDEGSKGYLTPSEMRQAAEAEAAALLLGVQLSSKIFENAASKLPTEDSAEITEDVFSSTLQSYLTAIADALEATTEAEELVTKLINKYGQGTEELGQAQFAALLQDVLQDMAESLAEKPITIVRDVKMLNGSHLRKMLADEKAFKEMADNMFNDLDVNKDQRLSKAEIRPLFEQQTAAWGLPPVGDSDTEELFDEVFKAVDSDKSGEVEKPEFAVLVKTLLADFAETLRLNPILVEIETASR</sequence>
<dbReference type="InterPro" id="IPR018247">
    <property type="entry name" value="EF_Hand_1_Ca_BS"/>
</dbReference>
<dbReference type="AlphaFoldDB" id="A0A7I4C646"/>
<dbReference type="EnsemblPlants" id="Pp3c20_9750V3.4">
    <property type="protein sequence ID" value="Pp3c20_9750V3.4"/>
    <property type="gene ID" value="Pp3c20_9750"/>
</dbReference>
<dbReference type="EMBL" id="ABEU02000020">
    <property type="status" value="NOT_ANNOTATED_CDS"/>
    <property type="molecule type" value="Genomic_DNA"/>
</dbReference>
<dbReference type="PROSITE" id="PS50222">
    <property type="entry name" value="EF_HAND_2"/>
    <property type="match status" value="2"/>
</dbReference>
<dbReference type="PANTHER" id="PTHR34574">
    <property type="entry name" value="CALCIUM-BINDING EF-HAND FAMILY PROTEIN-RELATED"/>
    <property type="match status" value="1"/>
</dbReference>
<dbReference type="SMART" id="SM00054">
    <property type="entry name" value="EFh"/>
    <property type="match status" value="2"/>
</dbReference>
<dbReference type="PROSITE" id="PS00018">
    <property type="entry name" value="EF_HAND_1"/>
    <property type="match status" value="2"/>
</dbReference>
<gene>
    <name evidence="3" type="primary">LOC112273614</name>
</gene>
<dbReference type="GO" id="GO:0005509">
    <property type="term" value="F:calcium ion binding"/>
    <property type="evidence" value="ECO:0007669"/>
    <property type="project" value="InterPro"/>
</dbReference>
<dbReference type="Proteomes" id="UP000006727">
    <property type="component" value="Chromosome 20"/>
</dbReference>
<keyword evidence="1" id="KW-0106">Calcium</keyword>
<dbReference type="PANTHER" id="PTHR34574:SF2">
    <property type="entry name" value="CALCIUM-BINDING EF-HAND FAMILY PROTEIN"/>
    <property type="match status" value="1"/>
</dbReference>
<evidence type="ECO:0000256" key="1">
    <source>
        <dbReference type="ARBA" id="ARBA00022837"/>
    </source>
</evidence>
<accession>A0A7I4C646</accession>
<evidence type="ECO:0000259" key="2">
    <source>
        <dbReference type="PROSITE" id="PS50222"/>
    </source>
</evidence>
<reference evidence="3 4" key="1">
    <citation type="journal article" date="2008" name="Science">
        <title>The Physcomitrella genome reveals evolutionary insights into the conquest of land by plants.</title>
        <authorList>
            <person name="Rensing S."/>
            <person name="Lang D."/>
            <person name="Zimmer A."/>
            <person name="Terry A."/>
            <person name="Salamov A."/>
            <person name="Shapiro H."/>
            <person name="Nishiyama T."/>
            <person name="Perroud P.-F."/>
            <person name="Lindquist E."/>
            <person name="Kamisugi Y."/>
            <person name="Tanahashi T."/>
            <person name="Sakakibara K."/>
            <person name="Fujita T."/>
            <person name="Oishi K."/>
            <person name="Shin-I T."/>
            <person name="Kuroki Y."/>
            <person name="Toyoda A."/>
            <person name="Suzuki Y."/>
            <person name="Hashimoto A."/>
            <person name="Yamaguchi K."/>
            <person name="Sugano A."/>
            <person name="Kohara Y."/>
            <person name="Fujiyama A."/>
            <person name="Anterola A."/>
            <person name="Aoki S."/>
            <person name="Ashton N."/>
            <person name="Barbazuk W.B."/>
            <person name="Barker E."/>
            <person name="Bennetzen J."/>
            <person name="Bezanilla M."/>
            <person name="Blankenship R."/>
            <person name="Cho S.H."/>
            <person name="Dutcher S."/>
            <person name="Estelle M."/>
            <person name="Fawcett J.A."/>
            <person name="Gundlach H."/>
            <person name="Hanada K."/>
            <person name="Heyl A."/>
            <person name="Hicks K.A."/>
            <person name="Hugh J."/>
            <person name="Lohr M."/>
            <person name="Mayer K."/>
            <person name="Melkozernov A."/>
            <person name="Murata T."/>
            <person name="Nelson D."/>
            <person name="Pils B."/>
            <person name="Prigge M."/>
            <person name="Reiss B."/>
            <person name="Renner T."/>
            <person name="Rombauts S."/>
            <person name="Rushton P."/>
            <person name="Sanderfoot A."/>
            <person name="Schween G."/>
            <person name="Shiu S.-H."/>
            <person name="Stueber K."/>
            <person name="Theodoulou F.L."/>
            <person name="Tu H."/>
            <person name="Van de Peer Y."/>
            <person name="Verrier P.J."/>
            <person name="Waters E."/>
            <person name="Wood A."/>
            <person name="Yang L."/>
            <person name="Cove D."/>
            <person name="Cuming A."/>
            <person name="Hasebe M."/>
            <person name="Lucas S."/>
            <person name="Mishler D.B."/>
            <person name="Reski R."/>
            <person name="Grigoriev I."/>
            <person name="Quatrano R.S."/>
            <person name="Boore J.L."/>
        </authorList>
    </citation>
    <scope>NUCLEOTIDE SEQUENCE [LARGE SCALE GENOMIC DNA]</scope>
    <source>
        <strain evidence="3 4">cv. Gransden 2004</strain>
    </source>
</reference>
<feature type="domain" description="EF-hand" evidence="2">
    <location>
        <begin position="173"/>
        <end position="208"/>
    </location>
</feature>
<reference evidence="3 4" key="2">
    <citation type="journal article" date="2018" name="Plant J.">
        <title>The Physcomitrella patens chromosome-scale assembly reveals moss genome structure and evolution.</title>
        <authorList>
            <person name="Lang D."/>
            <person name="Ullrich K.K."/>
            <person name="Murat F."/>
            <person name="Fuchs J."/>
            <person name="Jenkins J."/>
            <person name="Haas F.B."/>
            <person name="Piednoel M."/>
            <person name="Gundlach H."/>
            <person name="Van Bel M."/>
            <person name="Meyberg R."/>
            <person name="Vives C."/>
            <person name="Morata J."/>
            <person name="Symeonidi A."/>
            <person name="Hiss M."/>
            <person name="Muchero W."/>
            <person name="Kamisugi Y."/>
            <person name="Saleh O."/>
            <person name="Blanc G."/>
            <person name="Decker E.L."/>
            <person name="van Gessel N."/>
            <person name="Grimwood J."/>
            <person name="Hayes R.D."/>
            <person name="Graham S.W."/>
            <person name="Gunter L.E."/>
            <person name="McDaniel S.F."/>
            <person name="Hoernstein S.N.W."/>
            <person name="Larsson A."/>
            <person name="Li F.W."/>
            <person name="Perroud P.F."/>
            <person name="Phillips J."/>
            <person name="Ranjan P."/>
            <person name="Rokshar D.S."/>
            <person name="Rothfels C.J."/>
            <person name="Schneider L."/>
            <person name="Shu S."/>
            <person name="Stevenson D.W."/>
            <person name="Thummler F."/>
            <person name="Tillich M."/>
            <person name="Villarreal Aguilar J.C."/>
            <person name="Widiez T."/>
            <person name="Wong G.K."/>
            <person name="Wymore A."/>
            <person name="Zhang Y."/>
            <person name="Zimmer A.D."/>
            <person name="Quatrano R.S."/>
            <person name="Mayer K.F.X."/>
            <person name="Goodstein D."/>
            <person name="Casacuberta J.M."/>
            <person name="Vandepoele K."/>
            <person name="Reski R."/>
            <person name="Cuming A.C."/>
            <person name="Tuskan G.A."/>
            <person name="Maumus F."/>
            <person name="Salse J."/>
            <person name="Schmutz J."/>
            <person name="Rensing S.A."/>
        </authorList>
    </citation>
    <scope>NUCLEOTIDE SEQUENCE [LARGE SCALE GENOMIC DNA]</scope>
    <source>
        <strain evidence="3 4">cv. Gransden 2004</strain>
    </source>
</reference>